<dbReference type="Gene3D" id="3.40.30.10">
    <property type="entry name" value="Glutaredoxin"/>
    <property type="match status" value="1"/>
</dbReference>
<evidence type="ECO:0000259" key="2">
    <source>
        <dbReference type="Pfam" id="PF00085"/>
    </source>
</evidence>
<dbReference type="SUPFAM" id="SSF52833">
    <property type="entry name" value="Thioredoxin-like"/>
    <property type="match status" value="1"/>
</dbReference>
<keyword evidence="1" id="KW-0732">Signal</keyword>
<dbReference type="CDD" id="cd02961">
    <property type="entry name" value="PDI_a_family"/>
    <property type="match status" value="1"/>
</dbReference>
<dbReference type="InterPro" id="IPR036249">
    <property type="entry name" value="Thioredoxin-like_sf"/>
</dbReference>
<dbReference type="EMBL" id="ML994638">
    <property type="protein sequence ID" value="KAF2184311.1"/>
    <property type="molecule type" value="Genomic_DNA"/>
</dbReference>
<dbReference type="Proteomes" id="UP000800200">
    <property type="component" value="Unassembled WGS sequence"/>
</dbReference>
<accession>A0A6A6DX90</accession>
<reference evidence="3" key="1">
    <citation type="journal article" date="2020" name="Stud. Mycol.">
        <title>101 Dothideomycetes genomes: a test case for predicting lifestyles and emergence of pathogens.</title>
        <authorList>
            <person name="Haridas S."/>
            <person name="Albert R."/>
            <person name="Binder M."/>
            <person name="Bloem J."/>
            <person name="Labutti K."/>
            <person name="Salamov A."/>
            <person name="Andreopoulos B."/>
            <person name="Baker S."/>
            <person name="Barry K."/>
            <person name="Bills G."/>
            <person name="Bluhm B."/>
            <person name="Cannon C."/>
            <person name="Castanera R."/>
            <person name="Culley D."/>
            <person name="Daum C."/>
            <person name="Ezra D."/>
            <person name="Gonzalez J."/>
            <person name="Henrissat B."/>
            <person name="Kuo A."/>
            <person name="Liang C."/>
            <person name="Lipzen A."/>
            <person name="Lutzoni F."/>
            <person name="Magnuson J."/>
            <person name="Mondo S."/>
            <person name="Nolan M."/>
            <person name="Ohm R."/>
            <person name="Pangilinan J."/>
            <person name="Park H.-J."/>
            <person name="Ramirez L."/>
            <person name="Alfaro M."/>
            <person name="Sun H."/>
            <person name="Tritt A."/>
            <person name="Yoshinaga Y."/>
            <person name="Zwiers L.-H."/>
            <person name="Turgeon B."/>
            <person name="Goodwin S."/>
            <person name="Spatafora J."/>
            <person name="Crous P."/>
            <person name="Grigoriev I."/>
        </authorList>
    </citation>
    <scope>NUCLEOTIDE SEQUENCE</scope>
    <source>
        <strain evidence="3">CBS 207.26</strain>
    </source>
</reference>
<evidence type="ECO:0000313" key="4">
    <source>
        <dbReference type="Proteomes" id="UP000800200"/>
    </source>
</evidence>
<gene>
    <name evidence="3" type="ORF">K469DRAFT_688791</name>
</gene>
<keyword evidence="4" id="KW-1185">Reference proteome</keyword>
<feature type="signal peptide" evidence="1">
    <location>
        <begin position="1"/>
        <end position="18"/>
    </location>
</feature>
<dbReference type="OrthoDB" id="427280at2759"/>
<dbReference type="AlphaFoldDB" id="A0A6A6DX90"/>
<feature type="chain" id="PRO_5025625736" description="Thioredoxin domain-containing protein" evidence="1">
    <location>
        <begin position="19"/>
        <end position="146"/>
    </location>
</feature>
<dbReference type="Pfam" id="PF00085">
    <property type="entry name" value="Thioredoxin"/>
    <property type="match status" value="1"/>
</dbReference>
<proteinExistence type="predicted"/>
<evidence type="ECO:0000313" key="3">
    <source>
        <dbReference type="EMBL" id="KAF2184311.1"/>
    </source>
</evidence>
<organism evidence="3 4">
    <name type="scientific">Zopfia rhizophila CBS 207.26</name>
    <dbReference type="NCBI Taxonomy" id="1314779"/>
    <lineage>
        <taxon>Eukaryota</taxon>
        <taxon>Fungi</taxon>
        <taxon>Dikarya</taxon>
        <taxon>Ascomycota</taxon>
        <taxon>Pezizomycotina</taxon>
        <taxon>Dothideomycetes</taxon>
        <taxon>Dothideomycetes incertae sedis</taxon>
        <taxon>Zopfiaceae</taxon>
        <taxon>Zopfia</taxon>
    </lineage>
</organism>
<sequence>MQLQLSAALTALLSLASASLISDVSKDTFQKLRKDHEAVLAAFTSKSLESLQPFNENFESAAQDVKTPLITIDCAKDADLCQEHDVKAYPAIRLFKRNETKRYRGRRTSSANHSIKSYVARQELPLATHVQPTGLAEFRKIDSINF</sequence>
<evidence type="ECO:0000256" key="1">
    <source>
        <dbReference type="SAM" id="SignalP"/>
    </source>
</evidence>
<name>A0A6A6DX90_9PEZI</name>
<feature type="domain" description="Thioredoxin" evidence="2">
    <location>
        <begin position="24"/>
        <end position="109"/>
    </location>
</feature>
<dbReference type="InterPro" id="IPR013766">
    <property type="entry name" value="Thioredoxin_domain"/>
</dbReference>
<protein>
    <recommendedName>
        <fullName evidence="2">Thioredoxin domain-containing protein</fullName>
    </recommendedName>
</protein>